<dbReference type="InterPro" id="IPR036113">
    <property type="entry name" value="Asp/Glu-ADT_sf_sub_c"/>
</dbReference>
<dbReference type="Proteomes" id="UP000230027">
    <property type="component" value="Unassembled WGS sequence"/>
</dbReference>
<proteinExistence type="predicted"/>
<organism evidence="1 2">
    <name type="scientific">Candidatus Roizmanbacteria bacterium CG_4_10_14_0_2_um_filter_36_9</name>
    <dbReference type="NCBI Taxonomy" id="1974823"/>
    <lineage>
        <taxon>Bacteria</taxon>
        <taxon>Candidatus Roizmaniibacteriota</taxon>
    </lineage>
</organism>
<evidence type="ECO:0000313" key="2">
    <source>
        <dbReference type="Proteomes" id="UP000230027"/>
    </source>
</evidence>
<comment type="caution">
    <text evidence="1">The sequence shown here is derived from an EMBL/GenBank/DDBJ whole genome shotgun (WGS) entry which is preliminary data.</text>
</comment>
<dbReference type="Gene3D" id="1.10.20.60">
    <property type="entry name" value="Glu-tRNAGln amidotransferase C subunit, N-terminal domain"/>
    <property type="match status" value="1"/>
</dbReference>
<dbReference type="SUPFAM" id="SSF141000">
    <property type="entry name" value="Glu-tRNAGln amidotransferase C subunit"/>
    <property type="match status" value="1"/>
</dbReference>
<dbReference type="GO" id="GO:0006450">
    <property type="term" value="P:regulation of translational fidelity"/>
    <property type="evidence" value="ECO:0007669"/>
    <property type="project" value="InterPro"/>
</dbReference>
<evidence type="ECO:0000313" key="1">
    <source>
        <dbReference type="EMBL" id="PIZ64621.1"/>
    </source>
</evidence>
<dbReference type="AlphaFoldDB" id="A0A2M7U2Q3"/>
<gene>
    <name evidence="1" type="ORF">COY14_04310</name>
</gene>
<dbReference type="Pfam" id="PF02686">
    <property type="entry name" value="GatC"/>
    <property type="match status" value="1"/>
</dbReference>
<keyword evidence="1" id="KW-0808">Transferase</keyword>
<protein>
    <submittedName>
        <fullName evidence="1">Asp-tRNA(Asn)/Glu-tRNA(Gln) amidotransferase GatCAB subunit C</fullName>
    </submittedName>
</protein>
<dbReference type="EMBL" id="PFOD01000074">
    <property type="protein sequence ID" value="PIZ64621.1"/>
    <property type="molecule type" value="Genomic_DNA"/>
</dbReference>
<accession>A0A2M7U2Q3</accession>
<dbReference type="GO" id="GO:0016740">
    <property type="term" value="F:transferase activity"/>
    <property type="evidence" value="ECO:0007669"/>
    <property type="project" value="UniProtKB-KW"/>
</dbReference>
<dbReference type="InterPro" id="IPR003837">
    <property type="entry name" value="GatC"/>
</dbReference>
<dbReference type="NCBIfam" id="TIGR00135">
    <property type="entry name" value="gatC"/>
    <property type="match status" value="1"/>
</dbReference>
<sequence>MPKTSDLTKKDILHIAKLANLPILEENIEAYRKQLSETVSYIENMSELDTKGVEPTSHSTNMTNVFFEDGTKNKRLLSQDEATSNAKLTKKGKFAVKRLMG</sequence>
<name>A0A2M7U2Q3_9BACT</name>
<reference evidence="2" key="1">
    <citation type="submission" date="2017-09" db="EMBL/GenBank/DDBJ databases">
        <title>Depth-based differentiation of microbial function through sediment-hosted aquifers and enrichment of novel symbionts in the deep terrestrial subsurface.</title>
        <authorList>
            <person name="Probst A.J."/>
            <person name="Ladd B."/>
            <person name="Jarett J.K."/>
            <person name="Geller-Mcgrath D.E."/>
            <person name="Sieber C.M.K."/>
            <person name="Emerson J.B."/>
            <person name="Anantharaman K."/>
            <person name="Thomas B.C."/>
            <person name="Malmstrom R."/>
            <person name="Stieglmeier M."/>
            <person name="Klingl A."/>
            <person name="Woyke T."/>
            <person name="Ryan C.M."/>
            <person name="Banfield J.F."/>
        </authorList>
    </citation>
    <scope>NUCLEOTIDE SEQUENCE [LARGE SCALE GENOMIC DNA]</scope>
</reference>